<protein>
    <submittedName>
        <fullName evidence="4">Uncharacterized protein</fullName>
    </submittedName>
</protein>
<dbReference type="Proteomes" id="UP000007110">
    <property type="component" value="Unassembled WGS sequence"/>
</dbReference>
<keyword evidence="2" id="KW-0472">Membrane</keyword>
<accession>A0A7M7P5R7</accession>
<keyword evidence="1" id="KW-0325">Glycoprotein</keyword>
<dbReference type="SUPFAM" id="SSF50911">
    <property type="entry name" value="Mannose 6-phosphate receptor domain"/>
    <property type="match status" value="1"/>
</dbReference>
<keyword evidence="2" id="KW-0812">Transmembrane</keyword>
<reference evidence="5" key="1">
    <citation type="submission" date="2015-02" db="EMBL/GenBank/DDBJ databases">
        <title>Genome sequencing for Strongylocentrotus purpuratus.</title>
        <authorList>
            <person name="Murali S."/>
            <person name="Liu Y."/>
            <person name="Vee V."/>
            <person name="English A."/>
            <person name="Wang M."/>
            <person name="Skinner E."/>
            <person name="Han Y."/>
            <person name="Muzny D.M."/>
            <person name="Worley K.C."/>
            <person name="Gibbs R.A."/>
        </authorList>
    </citation>
    <scope>NUCLEOTIDE SEQUENCE</scope>
</reference>
<dbReference type="OrthoDB" id="29460at2759"/>
<keyword evidence="2" id="KW-1133">Transmembrane helix</keyword>
<dbReference type="OMA" id="GTERWND"/>
<dbReference type="EnsemblMetazoa" id="XM_030990369">
    <property type="protein sequence ID" value="XP_030846229"/>
    <property type="gene ID" value="LOC115926053"/>
</dbReference>
<dbReference type="GeneID" id="115926053"/>
<proteinExistence type="predicted"/>
<sequence>MGVMRYVPIAILMSVLVTSSVQQHGRQLSNCVWEYDDGQTLDLTSAGNTDGTARWNNVTALDVNQDPNLYTINPCYGFTLGTECAGVAVCRISDLGIPLNVAATSTGRMYYSEADNGVVLEYNHTDPSDPDLVYISRFHSACNGGEEVQIVVQGVQSSTPNQVIHRFILLMPCAPAIATPKTSGPPTVTPQPIIPQSTIAPTTVSKVTIGPPPVTKVTIGPPPVTKVTIGPPPVTRATIRPHPETHGLTAGGVICIIFVSFVCGYFLLGSFYMCCCSGARGMEIIPHVHFWLDLPTLILEGFFFLFSCCGKTQMMETSSGQDYDKI</sequence>
<dbReference type="RefSeq" id="XP_030846229.1">
    <property type="nucleotide sequence ID" value="XM_030990369.1"/>
</dbReference>
<dbReference type="PANTHER" id="PTHR15071">
    <property type="entry name" value="MANNOSE-6-PHOSPHATE RECEPTOR FAMILY MEMBER"/>
    <property type="match status" value="1"/>
</dbReference>
<evidence type="ECO:0000313" key="4">
    <source>
        <dbReference type="EnsemblMetazoa" id="XP_030846229"/>
    </source>
</evidence>
<feature type="chain" id="PRO_5029736540" evidence="3">
    <location>
        <begin position="20"/>
        <end position="326"/>
    </location>
</feature>
<dbReference type="InterPro" id="IPR009011">
    <property type="entry name" value="Man6P_isomerase_rcpt-bd_dom_sf"/>
</dbReference>
<dbReference type="InterPro" id="IPR028927">
    <property type="entry name" value="Man-6-P_rcpt"/>
</dbReference>
<dbReference type="GO" id="GO:0000139">
    <property type="term" value="C:Golgi membrane"/>
    <property type="evidence" value="ECO:0007669"/>
    <property type="project" value="UniProtKB-SubCell"/>
</dbReference>
<reference evidence="4" key="2">
    <citation type="submission" date="2021-01" db="UniProtKB">
        <authorList>
            <consortium name="EnsemblMetazoa"/>
        </authorList>
    </citation>
    <scope>IDENTIFICATION</scope>
</reference>
<feature type="transmembrane region" description="Helical" evidence="2">
    <location>
        <begin position="288"/>
        <end position="306"/>
    </location>
</feature>
<dbReference type="Gene3D" id="2.70.130.10">
    <property type="entry name" value="Mannose-6-phosphate receptor binding domain"/>
    <property type="match status" value="1"/>
</dbReference>
<evidence type="ECO:0000256" key="3">
    <source>
        <dbReference type="SAM" id="SignalP"/>
    </source>
</evidence>
<organism evidence="4 5">
    <name type="scientific">Strongylocentrotus purpuratus</name>
    <name type="common">Purple sea urchin</name>
    <dbReference type="NCBI Taxonomy" id="7668"/>
    <lineage>
        <taxon>Eukaryota</taxon>
        <taxon>Metazoa</taxon>
        <taxon>Echinodermata</taxon>
        <taxon>Eleutherozoa</taxon>
        <taxon>Echinozoa</taxon>
        <taxon>Echinoidea</taxon>
        <taxon>Euechinoidea</taxon>
        <taxon>Echinacea</taxon>
        <taxon>Camarodonta</taxon>
        <taxon>Echinidea</taxon>
        <taxon>Strongylocentrotidae</taxon>
        <taxon>Strongylocentrotus</taxon>
    </lineage>
</organism>
<evidence type="ECO:0000256" key="1">
    <source>
        <dbReference type="ARBA" id="ARBA00023180"/>
    </source>
</evidence>
<evidence type="ECO:0000313" key="5">
    <source>
        <dbReference type="Proteomes" id="UP000007110"/>
    </source>
</evidence>
<dbReference type="Pfam" id="PF02157">
    <property type="entry name" value="Man-6-P_recep"/>
    <property type="match status" value="1"/>
</dbReference>
<dbReference type="AlphaFoldDB" id="A0A7M7P5R7"/>
<name>A0A7M7P5R7_STRPU</name>
<dbReference type="InParanoid" id="A0A7M7P5R7"/>
<keyword evidence="3" id="KW-0732">Signal</keyword>
<feature type="signal peptide" evidence="3">
    <location>
        <begin position="1"/>
        <end position="19"/>
    </location>
</feature>
<feature type="transmembrane region" description="Helical" evidence="2">
    <location>
        <begin position="248"/>
        <end position="268"/>
    </location>
</feature>
<evidence type="ECO:0000256" key="2">
    <source>
        <dbReference type="SAM" id="Phobius"/>
    </source>
</evidence>
<dbReference type="PANTHER" id="PTHR15071:SF0">
    <property type="entry name" value="MANNOSE 6-PHOSPHATE RECEPTOR-LIKE PROTEIN 1"/>
    <property type="match status" value="1"/>
</dbReference>
<dbReference type="KEGG" id="spu:115926053"/>
<keyword evidence="5" id="KW-1185">Reference proteome</keyword>